<reference evidence="2 3" key="1">
    <citation type="submission" date="2024-01" db="EMBL/GenBank/DDBJ databases">
        <title>Complete genome of Cladobotryum mycophilum ATHUM6906.</title>
        <authorList>
            <person name="Christinaki A.C."/>
            <person name="Myridakis A.I."/>
            <person name="Kouvelis V.N."/>
        </authorList>
    </citation>
    <scope>NUCLEOTIDE SEQUENCE [LARGE SCALE GENOMIC DNA]</scope>
    <source>
        <strain evidence="2 3">ATHUM6906</strain>
    </source>
</reference>
<dbReference type="EMBL" id="JAVFKD010000014">
    <property type="protein sequence ID" value="KAK5991074.1"/>
    <property type="molecule type" value="Genomic_DNA"/>
</dbReference>
<comment type="caution">
    <text evidence="2">The sequence shown here is derived from an EMBL/GenBank/DDBJ whole genome shotgun (WGS) entry which is preliminary data.</text>
</comment>
<proteinExistence type="predicted"/>
<evidence type="ECO:0000256" key="1">
    <source>
        <dbReference type="SAM" id="MobiDB-lite"/>
    </source>
</evidence>
<sequence>MSSRSAGQTTSMTETDENLAHPEQVHRETPSAYRAGGAVRESPPGQQQQHRFRSIGERLEAEEAEGWDPALVQATAEAQFRLHRAAVAMGRRRNDEDGDEGEGEGTSSMAMRTSGDQVPPPPPSTATTTTTITTTLGSGVEHPMRYARLYRHAVARQESENKRDGGGGGGGPRNRGH</sequence>
<feature type="compositionally biased region" description="Polar residues" evidence="1">
    <location>
        <begin position="1"/>
        <end position="13"/>
    </location>
</feature>
<dbReference type="Proteomes" id="UP001338125">
    <property type="component" value="Unassembled WGS sequence"/>
</dbReference>
<feature type="compositionally biased region" description="Basic and acidic residues" evidence="1">
    <location>
        <begin position="18"/>
        <end position="29"/>
    </location>
</feature>
<evidence type="ECO:0000313" key="2">
    <source>
        <dbReference type="EMBL" id="KAK5991074.1"/>
    </source>
</evidence>
<accession>A0ABR0SFW7</accession>
<evidence type="ECO:0000313" key="3">
    <source>
        <dbReference type="Proteomes" id="UP001338125"/>
    </source>
</evidence>
<feature type="compositionally biased region" description="Low complexity" evidence="1">
    <location>
        <begin position="125"/>
        <end position="135"/>
    </location>
</feature>
<feature type="compositionally biased region" description="Gly residues" evidence="1">
    <location>
        <begin position="166"/>
        <end position="177"/>
    </location>
</feature>
<gene>
    <name evidence="2" type="ORF">PT974_09350</name>
</gene>
<feature type="region of interest" description="Disordered" evidence="1">
    <location>
        <begin position="89"/>
        <end position="177"/>
    </location>
</feature>
<feature type="region of interest" description="Disordered" evidence="1">
    <location>
        <begin position="1"/>
        <end position="66"/>
    </location>
</feature>
<feature type="compositionally biased region" description="Polar residues" evidence="1">
    <location>
        <begin position="106"/>
        <end position="116"/>
    </location>
</feature>
<organism evidence="2 3">
    <name type="scientific">Cladobotryum mycophilum</name>
    <dbReference type="NCBI Taxonomy" id="491253"/>
    <lineage>
        <taxon>Eukaryota</taxon>
        <taxon>Fungi</taxon>
        <taxon>Dikarya</taxon>
        <taxon>Ascomycota</taxon>
        <taxon>Pezizomycotina</taxon>
        <taxon>Sordariomycetes</taxon>
        <taxon>Hypocreomycetidae</taxon>
        <taxon>Hypocreales</taxon>
        <taxon>Hypocreaceae</taxon>
        <taxon>Cladobotryum</taxon>
    </lineage>
</organism>
<feature type="compositionally biased region" description="Basic and acidic residues" evidence="1">
    <location>
        <begin position="155"/>
        <end position="165"/>
    </location>
</feature>
<keyword evidence="3" id="KW-1185">Reference proteome</keyword>
<name>A0ABR0SFW7_9HYPO</name>
<protein>
    <submittedName>
        <fullName evidence="2">Uncharacterized protein</fullName>
    </submittedName>
</protein>